<name>T1GVX3_MEGSC</name>
<evidence type="ECO:0000313" key="1">
    <source>
        <dbReference type="EnsemblMetazoa" id="MESCA007941-PA"/>
    </source>
</evidence>
<dbReference type="HOGENOM" id="CLU_2888322_0_0_1"/>
<reference evidence="2" key="1">
    <citation type="submission" date="2013-02" db="EMBL/GenBank/DDBJ databases">
        <authorList>
            <person name="Hughes D."/>
        </authorList>
    </citation>
    <scope>NUCLEOTIDE SEQUENCE</scope>
    <source>
        <strain>Durham</strain>
        <strain evidence="2">NC isolate 2 -- Noor lab</strain>
    </source>
</reference>
<dbReference type="EnsemblMetazoa" id="MESCA007941-RA">
    <property type="protein sequence ID" value="MESCA007941-PA"/>
    <property type="gene ID" value="MESCA007941"/>
</dbReference>
<dbReference type="Proteomes" id="UP000015102">
    <property type="component" value="Unassembled WGS sequence"/>
</dbReference>
<evidence type="ECO:0000313" key="2">
    <source>
        <dbReference type="Proteomes" id="UP000015102"/>
    </source>
</evidence>
<accession>T1GVX3</accession>
<sequence>MDTKSDIDSEVEQQNYSLQNNMEPKNMEELTVFITLDFLGSKYAPECSGQIPIDVRPNFIQNR</sequence>
<reference evidence="1" key="2">
    <citation type="submission" date="2015-06" db="UniProtKB">
        <authorList>
            <consortium name="EnsemblMetazoa"/>
        </authorList>
    </citation>
    <scope>IDENTIFICATION</scope>
</reference>
<dbReference type="AlphaFoldDB" id="T1GVX3"/>
<keyword evidence="2" id="KW-1185">Reference proteome</keyword>
<proteinExistence type="predicted"/>
<organism evidence="1 2">
    <name type="scientific">Megaselia scalaris</name>
    <name type="common">Humpbacked fly</name>
    <name type="synonym">Phora scalaris</name>
    <dbReference type="NCBI Taxonomy" id="36166"/>
    <lineage>
        <taxon>Eukaryota</taxon>
        <taxon>Metazoa</taxon>
        <taxon>Ecdysozoa</taxon>
        <taxon>Arthropoda</taxon>
        <taxon>Hexapoda</taxon>
        <taxon>Insecta</taxon>
        <taxon>Pterygota</taxon>
        <taxon>Neoptera</taxon>
        <taxon>Endopterygota</taxon>
        <taxon>Diptera</taxon>
        <taxon>Brachycera</taxon>
        <taxon>Muscomorpha</taxon>
        <taxon>Platypezoidea</taxon>
        <taxon>Phoridae</taxon>
        <taxon>Megaseliini</taxon>
        <taxon>Megaselia</taxon>
    </lineage>
</organism>
<protein>
    <submittedName>
        <fullName evidence="1">Uncharacterized protein</fullName>
    </submittedName>
</protein>
<dbReference type="EMBL" id="CAQQ02079229">
    <property type="status" value="NOT_ANNOTATED_CDS"/>
    <property type="molecule type" value="Genomic_DNA"/>
</dbReference>